<evidence type="ECO:0000313" key="2">
    <source>
        <dbReference type="Proteomes" id="UP000606922"/>
    </source>
</evidence>
<comment type="caution">
    <text evidence="1">The sequence shown here is derived from an EMBL/GenBank/DDBJ whole genome shotgun (WGS) entry which is preliminary data.</text>
</comment>
<reference evidence="1" key="2">
    <citation type="submission" date="2020-09" db="EMBL/GenBank/DDBJ databases">
        <authorList>
            <person name="Sun Q."/>
            <person name="Zhou Y."/>
        </authorList>
    </citation>
    <scope>NUCLEOTIDE SEQUENCE</scope>
    <source>
        <strain evidence="1">CGMCC 1.12813</strain>
    </source>
</reference>
<gene>
    <name evidence="1" type="ORF">GCM10010979_20510</name>
</gene>
<protein>
    <submittedName>
        <fullName evidence="1">Uncharacterized protein</fullName>
    </submittedName>
</protein>
<evidence type="ECO:0000313" key="1">
    <source>
        <dbReference type="EMBL" id="GGB05721.1"/>
    </source>
</evidence>
<dbReference type="AlphaFoldDB" id="A0A916WK77"/>
<accession>A0A916WK77</accession>
<dbReference type="EMBL" id="BMGB01000001">
    <property type="protein sequence ID" value="GGB05721.1"/>
    <property type="molecule type" value="Genomic_DNA"/>
</dbReference>
<name>A0A916WK77_9MICO</name>
<dbReference type="Proteomes" id="UP000606922">
    <property type="component" value="Unassembled WGS sequence"/>
</dbReference>
<reference evidence="1" key="1">
    <citation type="journal article" date="2014" name="Int. J. Syst. Evol. Microbiol.">
        <title>Complete genome sequence of Corynebacterium casei LMG S-19264T (=DSM 44701T), isolated from a smear-ripened cheese.</title>
        <authorList>
            <consortium name="US DOE Joint Genome Institute (JGI-PGF)"/>
            <person name="Walter F."/>
            <person name="Albersmeier A."/>
            <person name="Kalinowski J."/>
            <person name="Ruckert C."/>
        </authorList>
    </citation>
    <scope>NUCLEOTIDE SEQUENCE</scope>
    <source>
        <strain evidence="1">CGMCC 1.12813</strain>
    </source>
</reference>
<organism evidence="1 2">
    <name type="scientific">Conyzicola nivalis</name>
    <dbReference type="NCBI Taxonomy" id="1477021"/>
    <lineage>
        <taxon>Bacteria</taxon>
        <taxon>Bacillati</taxon>
        <taxon>Actinomycetota</taxon>
        <taxon>Actinomycetes</taxon>
        <taxon>Micrococcales</taxon>
        <taxon>Microbacteriaceae</taxon>
        <taxon>Conyzicola</taxon>
    </lineage>
</organism>
<keyword evidence="2" id="KW-1185">Reference proteome</keyword>
<sequence>MGDKTLRITIEQKSIAANLLESAVMSPDSAADKSSIDLARRAQRHAQCAIGISMKPARLPDRSPPAVAIALRPNALAVFGDPRRAAI</sequence>
<proteinExistence type="predicted"/>